<dbReference type="GO" id="GO:0003676">
    <property type="term" value="F:nucleic acid binding"/>
    <property type="evidence" value="ECO:0007669"/>
    <property type="project" value="InterPro"/>
</dbReference>
<dbReference type="EMBL" id="AE013598">
    <property type="protein sequence ID" value="AAW75009.1"/>
    <property type="molecule type" value="Genomic_DNA"/>
</dbReference>
<dbReference type="InterPro" id="IPR009057">
    <property type="entry name" value="Homeodomain-like_sf"/>
</dbReference>
<feature type="domain" description="Tc1-like transposase DDE" evidence="1">
    <location>
        <begin position="233"/>
        <end position="378"/>
    </location>
</feature>
<protein>
    <submittedName>
        <fullName evidence="2">ISRSO5-transposase protein</fullName>
    </submittedName>
</protein>
<dbReference type="KEGG" id="xoo:XOO1755"/>
<dbReference type="AlphaFoldDB" id="Q5H212"/>
<name>Q5H212_XANOR</name>
<keyword evidence="3" id="KW-1185">Reference proteome</keyword>
<dbReference type="Pfam" id="PF13565">
    <property type="entry name" value="HTH_32"/>
    <property type="match status" value="1"/>
</dbReference>
<proteinExistence type="predicted"/>
<evidence type="ECO:0000259" key="1">
    <source>
        <dbReference type="Pfam" id="PF13358"/>
    </source>
</evidence>
<accession>Q5H212</accession>
<dbReference type="Proteomes" id="UP000006735">
    <property type="component" value="Chromosome"/>
</dbReference>
<gene>
    <name evidence="2" type="primary">tISRso5</name>
    <name evidence="2" type="ordered locus">XOO1755</name>
</gene>
<dbReference type="SUPFAM" id="SSF53098">
    <property type="entry name" value="Ribonuclease H-like"/>
    <property type="match status" value="1"/>
</dbReference>
<dbReference type="InterPro" id="IPR052702">
    <property type="entry name" value="MscS-like_channel"/>
</dbReference>
<organism evidence="2 3">
    <name type="scientific">Xanthomonas oryzae pv. oryzae (strain KACC10331 / KXO85)</name>
    <dbReference type="NCBI Taxonomy" id="291331"/>
    <lineage>
        <taxon>Bacteria</taxon>
        <taxon>Pseudomonadati</taxon>
        <taxon>Pseudomonadota</taxon>
        <taxon>Gammaproteobacteria</taxon>
        <taxon>Lysobacterales</taxon>
        <taxon>Lysobacteraceae</taxon>
        <taxon>Xanthomonas</taxon>
    </lineage>
</organism>
<dbReference type="InterPro" id="IPR047655">
    <property type="entry name" value="Transpos_IS630-like"/>
</dbReference>
<dbReference type="Gene3D" id="3.30.420.10">
    <property type="entry name" value="Ribonuclease H-like superfamily/Ribonuclease H"/>
    <property type="match status" value="1"/>
</dbReference>
<dbReference type="NCBIfam" id="NF033545">
    <property type="entry name" value="transpos_IS630"/>
    <property type="match status" value="1"/>
</dbReference>
<sequence length="420" mass="47947">MPNAVAMQTWVTQLHAQLRQRGWPTQIELTQDSNLVWRSACTFSYLALSKDDLWKLERSLMGRPAKPLVVSADDRVQLESMARSQSLPAALSRSAQMILRMADGEPQTAIAHRYGVSRPTVTLWRTRYRERGIAGLHNELKPGRPRTTSDEKVAELVNTVLTRKPNGNTHWSRRTLAVETGRSTTTVHRYMTLFGLQPHRSKRFKLSTDAFCIEKVRDIVGLYLNPPNHALVLCVDEKSQVQALERTQPVLPMGLGYVEGITHDDVRHGTTPLFAALDVANGSVITQCKPLHRHQEFLSFLRHVDAQVPQDLDVHLICDNDATHKHARIKAWLAKRPRYHMHYTPTYSSWLNQVERWFGLITQRAIRRGSFDSVADLKRKINAFVEHYNQNPRPFKWTATADSILAKIERLCKAINGTPH</sequence>
<evidence type="ECO:0000313" key="3">
    <source>
        <dbReference type="Proteomes" id="UP000006735"/>
    </source>
</evidence>
<dbReference type="SUPFAM" id="SSF46689">
    <property type="entry name" value="Homeodomain-like"/>
    <property type="match status" value="1"/>
</dbReference>
<dbReference type="InterPro" id="IPR038717">
    <property type="entry name" value="Tc1-like_DDE_dom"/>
</dbReference>
<dbReference type="PANTHER" id="PTHR30347:SF1">
    <property type="entry name" value="MECHANOSENSITIVE CHANNEL MSCK"/>
    <property type="match status" value="1"/>
</dbReference>
<dbReference type="InterPro" id="IPR036397">
    <property type="entry name" value="RNaseH_sf"/>
</dbReference>
<dbReference type="HOGENOM" id="CLU_041125_0_0_6"/>
<reference evidence="2 3" key="1">
    <citation type="journal article" date="2005" name="Nucleic Acids Res.">
        <title>The genome sequence of Xanthomonas oryzae pathovar oryzae KACC10331, the bacterial blight pathogen of rice.</title>
        <authorList>
            <person name="Lee B.M."/>
            <person name="Park Y.J."/>
            <person name="Park D.S."/>
            <person name="Kang H.W."/>
            <person name="Kim J.G."/>
            <person name="Song E.S."/>
            <person name="Park I.C."/>
            <person name="Yoon U.H."/>
            <person name="Hahn J.H."/>
            <person name="Koo B.S."/>
            <person name="Lee G.B."/>
            <person name="Kim H."/>
            <person name="Park H.S."/>
            <person name="Yoon K.O."/>
            <person name="Kim J.H."/>
            <person name="Jung C.H."/>
            <person name="Koh N.H."/>
            <person name="Seo J.S."/>
            <person name="Go S.J."/>
        </authorList>
    </citation>
    <scope>NUCLEOTIDE SEQUENCE [LARGE SCALE GENOMIC DNA]</scope>
    <source>
        <strain evidence="3">KACC10331 / KXO85</strain>
    </source>
</reference>
<evidence type="ECO:0000313" key="2">
    <source>
        <dbReference type="EMBL" id="AAW75009.1"/>
    </source>
</evidence>
<dbReference type="PANTHER" id="PTHR30347">
    <property type="entry name" value="POTASSIUM CHANNEL RELATED"/>
    <property type="match status" value="1"/>
</dbReference>
<dbReference type="InterPro" id="IPR012337">
    <property type="entry name" value="RNaseH-like_sf"/>
</dbReference>
<dbReference type="Pfam" id="PF13358">
    <property type="entry name" value="DDE_3"/>
    <property type="match status" value="1"/>
</dbReference>